<keyword evidence="5" id="KW-1185">Reference proteome</keyword>
<dbReference type="SUPFAM" id="SSF53383">
    <property type="entry name" value="PLP-dependent transferases"/>
    <property type="match status" value="1"/>
</dbReference>
<dbReference type="InterPro" id="IPR000653">
    <property type="entry name" value="DegT/StrS_aminotransferase"/>
</dbReference>
<comment type="similarity">
    <text evidence="2 3">Belongs to the DegT/DnrJ/EryC1 family.</text>
</comment>
<comment type="caution">
    <text evidence="4">The sequence shown here is derived from an EMBL/GenBank/DDBJ whole genome shotgun (WGS) entry which is preliminary data.</text>
</comment>
<accession>A0ABV6DZV5</accession>
<dbReference type="InterPro" id="IPR015421">
    <property type="entry name" value="PyrdxlP-dep_Trfase_major"/>
</dbReference>
<dbReference type="GO" id="GO:0008483">
    <property type="term" value="F:transaminase activity"/>
    <property type="evidence" value="ECO:0007669"/>
    <property type="project" value="UniProtKB-KW"/>
</dbReference>
<reference evidence="4 5" key="1">
    <citation type="submission" date="2024-09" db="EMBL/GenBank/DDBJ databases">
        <authorList>
            <person name="Sun Q."/>
            <person name="Mori K."/>
        </authorList>
    </citation>
    <scope>NUCLEOTIDE SEQUENCE [LARGE SCALE GENOMIC DNA]</scope>
    <source>
        <strain evidence="4 5">CCM 8654</strain>
    </source>
</reference>
<dbReference type="PANTHER" id="PTHR30244">
    <property type="entry name" value="TRANSAMINASE"/>
    <property type="match status" value="1"/>
</dbReference>
<sequence length="375" mass="40006">MSPDIPFIRPSLPETAAVAAAYERIVEANWFTNFGPTERELARLMAEAVGPHHHTSTFANATLALVGALSGALGRGDGTRFVLVPSFTFAAGPQAVVWSGHRVAFVDVDPVTWQPDAAHARALLETVPGEVAGILLGNTLGVGNAAVAEWERLAADHDLPLVIDSAAGFGSWYDDERRVGDAGTCEVFSLHVTKPFGIGEGGAVLSRDAELVAWLDRFQNFGFSPGREAEILGLNGKLPELSAAIGLLQLERLEGRLAERRRVLATYVAELAPLGLTPLPNSERAALGSASLRARDPGQRDQILAALTAAGVQARAYYNPPVHRHPWFVEHDDVWAGGALPATEALCSEVLSLPIHDEMSEADLGRVIEAVQSCR</sequence>
<evidence type="ECO:0000313" key="5">
    <source>
        <dbReference type="Proteomes" id="UP001589698"/>
    </source>
</evidence>
<proteinExistence type="inferred from homology"/>
<dbReference type="InterPro" id="IPR015424">
    <property type="entry name" value="PyrdxlP-dep_Trfase"/>
</dbReference>
<evidence type="ECO:0000313" key="4">
    <source>
        <dbReference type="EMBL" id="MFC0222134.1"/>
    </source>
</evidence>
<keyword evidence="1 3" id="KW-0663">Pyridoxal phosphate</keyword>
<evidence type="ECO:0000256" key="3">
    <source>
        <dbReference type="RuleBase" id="RU004508"/>
    </source>
</evidence>
<name>A0ABV6DZV5_9ACTN</name>
<dbReference type="RefSeq" id="WP_378517794.1">
    <property type="nucleotide sequence ID" value="NZ_CBCSDI010000010.1"/>
</dbReference>
<evidence type="ECO:0000256" key="2">
    <source>
        <dbReference type="ARBA" id="ARBA00037999"/>
    </source>
</evidence>
<dbReference type="PANTHER" id="PTHR30244:SF9">
    <property type="entry name" value="PROTEIN RV3402C"/>
    <property type="match status" value="1"/>
</dbReference>
<evidence type="ECO:0000256" key="1">
    <source>
        <dbReference type="ARBA" id="ARBA00022898"/>
    </source>
</evidence>
<dbReference type="Gene3D" id="3.40.640.10">
    <property type="entry name" value="Type I PLP-dependent aspartate aminotransferase-like (Major domain)"/>
    <property type="match status" value="1"/>
</dbReference>
<dbReference type="EMBL" id="JBHLXH010000001">
    <property type="protein sequence ID" value="MFC0222134.1"/>
    <property type="molecule type" value="Genomic_DNA"/>
</dbReference>
<keyword evidence="4" id="KW-0808">Transferase</keyword>
<dbReference type="PIRSF" id="PIRSF000390">
    <property type="entry name" value="PLP_StrS"/>
    <property type="match status" value="1"/>
</dbReference>
<protein>
    <submittedName>
        <fullName evidence="4">DegT/DnrJ/EryC1/StrS family aminotransferase</fullName>
    </submittedName>
</protein>
<organism evidence="4 5">
    <name type="scientific">Nocardioides zeicaulis</name>
    <dbReference type="NCBI Taxonomy" id="1776857"/>
    <lineage>
        <taxon>Bacteria</taxon>
        <taxon>Bacillati</taxon>
        <taxon>Actinomycetota</taxon>
        <taxon>Actinomycetes</taxon>
        <taxon>Propionibacteriales</taxon>
        <taxon>Nocardioidaceae</taxon>
        <taxon>Nocardioides</taxon>
    </lineage>
</organism>
<dbReference type="Proteomes" id="UP001589698">
    <property type="component" value="Unassembled WGS sequence"/>
</dbReference>
<gene>
    <name evidence="4" type="ORF">ACFFJG_06545</name>
</gene>
<dbReference type="Pfam" id="PF01041">
    <property type="entry name" value="DegT_DnrJ_EryC1"/>
    <property type="match status" value="1"/>
</dbReference>
<keyword evidence="4" id="KW-0032">Aminotransferase</keyword>